<dbReference type="Gene3D" id="1.25.40.60">
    <property type="match status" value="1"/>
</dbReference>
<protein>
    <recommendedName>
        <fullName evidence="5">SNARE-interacting protein KEULE</fullName>
    </recommendedName>
</protein>
<comment type="caution">
    <text evidence="3">The sequence shown here is derived from an EMBL/GenBank/DDBJ whole genome shotgun (WGS) entry which is preliminary data.</text>
</comment>
<feature type="region of interest" description="Disordered" evidence="2">
    <location>
        <begin position="537"/>
        <end position="583"/>
    </location>
</feature>
<feature type="compositionally biased region" description="Gly residues" evidence="2">
    <location>
        <begin position="551"/>
        <end position="563"/>
    </location>
</feature>
<dbReference type="InterPro" id="IPR043154">
    <property type="entry name" value="Sec-1-like_dom1"/>
</dbReference>
<evidence type="ECO:0000313" key="4">
    <source>
        <dbReference type="Proteomes" id="UP001157418"/>
    </source>
</evidence>
<evidence type="ECO:0000313" key="3">
    <source>
        <dbReference type="EMBL" id="CAH1448046.1"/>
    </source>
</evidence>
<reference evidence="3 4" key="1">
    <citation type="submission" date="2022-01" db="EMBL/GenBank/DDBJ databases">
        <authorList>
            <person name="Xiong W."/>
            <person name="Schranz E."/>
        </authorList>
    </citation>
    <scope>NUCLEOTIDE SEQUENCE [LARGE SCALE GENOMIC DNA]</scope>
</reference>
<dbReference type="PANTHER" id="PTHR11679">
    <property type="entry name" value="VESICLE PROTEIN SORTING-ASSOCIATED"/>
    <property type="match status" value="1"/>
</dbReference>
<dbReference type="GO" id="GO:0016192">
    <property type="term" value="P:vesicle-mediated transport"/>
    <property type="evidence" value="ECO:0007669"/>
    <property type="project" value="InterPro"/>
</dbReference>
<name>A0AAU9PCU8_9ASTR</name>
<dbReference type="Gene3D" id="3.40.50.2060">
    <property type="match status" value="1"/>
</dbReference>
<dbReference type="InterPro" id="IPR036045">
    <property type="entry name" value="Sec1-like_sf"/>
</dbReference>
<dbReference type="Gene3D" id="3.40.50.1910">
    <property type="match status" value="2"/>
</dbReference>
<dbReference type="InterPro" id="IPR027482">
    <property type="entry name" value="Sec1-like_dom2"/>
</dbReference>
<evidence type="ECO:0000256" key="1">
    <source>
        <dbReference type="ARBA" id="ARBA00009884"/>
    </source>
</evidence>
<evidence type="ECO:0000256" key="2">
    <source>
        <dbReference type="SAM" id="MobiDB-lite"/>
    </source>
</evidence>
<proteinExistence type="inferred from homology"/>
<gene>
    <name evidence="3" type="ORF">LVIROSA_LOCUS33615</name>
</gene>
<dbReference type="InterPro" id="IPR001619">
    <property type="entry name" value="Sec1-like"/>
</dbReference>
<dbReference type="AlphaFoldDB" id="A0AAU9PCU8"/>
<dbReference type="PIRSF" id="PIRSF005715">
    <property type="entry name" value="VPS45_Sec1"/>
    <property type="match status" value="1"/>
</dbReference>
<dbReference type="InterPro" id="IPR043127">
    <property type="entry name" value="Sec-1-like_dom3a"/>
</dbReference>
<evidence type="ECO:0008006" key="5">
    <source>
        <dbReference type="Google" id="ProtNLM"/>
    </source>
</evidence>
<sequence>MSVSDSETSSHGGEYKMFRQVTRDRLLYEMIKASHSKESRSMWKVLIMDRVTMKVISHSCKMADITDQGVSLVEQVFKRRQPMPGMDVVYFVQPTDENLALFMHDMTGRTPMYKKAFVYFSSPIPKDFIGRIKADTTVIPRIGGLSEMNLEYFPIENQVFVTDHERALEELYGDDADTTPEYDVCLREMAIRVATVFASLKEFPNVRYRVKPTDGSVETTFRELVPKKLALAIWEYIKSYQHTIPNFPQSETCELLIVDRSVDLVAPVIHEWTYDAMCHDLVDLDGNKYTMEVPNKSGGAPERKDFLLEDHDPVWLEMRHLHIADASERLSDKMDTLMSTNKVAQLQQKDKSELSTRDIQQMVQAMPAFNEQKEKLSLHVEIAGKINKVIAEEGLRDLGQIEQDIVFGDAGNKELLEFLEEYEDRNVENRLRLMMIYALADPEKFEGDQGAKLMELADLTPQSMIFINNMRLLEGPPKPKKPEPSGGFLKGKKKANTALRKDKQGEEETWALFRFFPVLEELLEKIDKNEMPKDEYECINESESSSSGRPAGPGGRTGRGGGQIRSRRKAAQTKSDDGHSSDSVVKNATVDLKHLGQRIFVFIIGGATRSELRICHKLTAKLKREIVLGSTSIDDPPNYITKVKMLSFSGYGC</sequence>
<dbReference type="EMBL" id="CAKMRJ010005634">
    <property type="protein sequence ID" value="CAH1448046.1"/>
    <property type="molecule type" value="Genomic_DNA"/>
</dbReference>
<accession>A0AAU9PCU8</accession>
<keyword evidence="4" id="KW-1185">Reference proteome</keyword>
<comment type="similarity">
    <text evidence="1">Belongs to the STXBP/unc-18/SEC1 family.</text>
</comment>
<dbReference type="Proteomes" id="UP001157418">
    <property type="component" value="Unassembled WGS sequence"/>
</dbReference>
<dbReference type="Pfam" id="PF00995">
    <property type="entry name" value="Sec1"/>
    <property type="match status" value="1"/>
</dbReference>
<dbReference type="SUPFAM" id="SSF56815">
    <property type="entry name" value="Sec1/munc18-like (SM) proteins"/>
    <property type="match status" value="1"/>
</dbReference>
<dbReference type="Gene3D" id="3.90.830.10">
    <property type="entry name" value="Syntaxin Binding Protein 1, Chain A, domain 2"/>
    <property type="match status" value="1"/>
</dbReference>
<feature type="region of interest" description="Disordered" evidence="2">
    <location>
        <begin position="473"/>
        <end position="502"/>
    </location>
</feature>
<organism evidence="3 4">
    <name type="scientific">Lactuca virosa</name>
    <dbReference type="NCBI Taxonomy" id="75947"/>
    <lineage>
        <taxon>Eukaryota</taxon>
        <taxon>Viridiplantae</taxon>
        <taxon>Streptophyta</taxon>
        <taxon>Embryophyta</taxon>
        <taxon>Tracheophyta</taxon>
        <taxon>Spermatophyta</taxon>
        <taxon>Magnoliopsida</taxon>
        <taxon>eudicotyledons</taxon>
        <taxon>Gunneridae</taxon>
        <taxon>Pentapetalae</taxon>
        <taxon>asterids</taxon>
        <taxon>campanulids</taxon>
        <taxon>Asterales</taxon>
        <taxon>Asteraceae</taxon>
        <taxon>Cichorioideae</taxon>
        <taxon>Cichorieae</taxon>
        <taxon>Lactucinae</taxon>
        <taxon>Lactuca</taxon>
    </lineage>
</organism>